<comment type="caution">
    <text evidence="1">The sequence shown here is derived from an EMBL/GenBank/DDBJ whole genome shotgun (WGS) entry which is preliminary data.</text>
</comment>
<dbReference type="AlphaFoldDB" id="A0AA86YXM9"/>
<evidence type="ECO:0000313" key="1">
    <source>
        <dbReference type="EMBL" id="EDU59993.1"/>
    </source>
</evidence>
<organism evidence="1 2">
    <name type="scientific">Providencia stuartii ATCC 25827</name>
    <dbReference type="NCBI Taxonomy" id="471874"/>
    <lineage>
        <taxon>Bacteria</taxon>
        <taxon>Pseudomonadati</taxon>
        <taxon>Pseudomonadota</taxon>
        <taxon>Gammaproteobacteria</taxon>
        <taxon>Enterobacterales</taxon>
        <taxon>Morganellaceae</taxon>
        <taxon>Providencia</taxon>
    </lineage>
</organism>
<name>A0AA86YXM9_PROST</name>
<dbReference type="Proteomes" id="UP000004506">
    <property type="component" value="Unassembled WGS sequence"/>
</dbReference>
<dbReference type="EMBL" id="ABJD02000101">
    <property type="protein sequence ID" value="EDU59993.1"/>
    <property type="molecule type" value="Genomic_DNA"/>
</dbReference>
<protein>
    <submittedName>
        <fullName evidence="1">Uncharacterized protein</fullName>
    </submittedName>
</protein>
<evidence type="ECO:0000313" key="2">
    <source>
        <dbReference type="Proteomes" id="UP000004506"/>
    </source>
</evidence>
<reference evidence="2" key="1">
    <citation type="submission" date="2008-04" db="EMBL/GenBank/DDBJ databases">
        <title>Draft genome sequence of Providencia stuartii (ATCC 25827).</title>
        <authorList>
            <person name="Sudarsanam P."/>
            <person name="Ley R."/>
            <person name="Guruge J."/>
            <person name="Turnbaugh P.J."/>
            <person name="Mahowald M."/>
            <person name="Liep D."/>
            <person name="Gordon J."/>
        </authorList>
    </citation>
    <scope>NUCLEOTIDE SEQUENCE [LARGE SCALE GENOMIC DNA]</scope>
    <source>
        <strain evidence="2">ATCC 25827</strain>
    </source>
</reference>
<sequence>MPRFITLLPHEHRSVLCEIEFSSLSKNQIYVIVMIFKCYLTF</sequence>
<gene>
    <name evidence="1" type="ORF">PROSTU_03190</name>
</gene>
<proteinExistence type="predicted"/>
<reference evidence="1 2" key="3">
    <citation type="submission" date="2008-05" db="EMBL/GenBank/DDBJ databases">
        <authorList>
            <person name="Fulton L."/>
            <person name="Clifton S."/>
            <person name="Fulton B."/>
            <person name="Xu J."/>
            <person name="Minx P."/>
            <person name="Pepin K.H."/>
            <person name="Johnson M."/>
            <person name="Thiruvilangam P."/>
            <person name="Bhonagiri V."/>
            <person name="Nash W.E."/>
            <person name="Mardis E.R."/>
            <person name="Wilson R.K."/>
        </authorList>
    </citation>
    <scope>NUCLEOTIDE SEQUENCE [LARGE SCALE GENOMIC DNA]</scope>
    <source>
        <strain evidence="1 2">ATCC 25827</strain>
    </source>
</reference>
<reference evidence="2" key="2">
    <citation type="submission" date="2008-04" db="EMBL/GenBank/DDBJ databases">
        <title>Draft genome sequence of Providencia stuartii(ATCC 25827).</title>
        <authorList>
            <person name="Sudarsanam P."/>
            <person name="Ley R."/>
            <person name="Guruge J."/>
            <person name="Turnbaugh P.J."/>
            <person name="Mahowald M."/>
            <person name="Liep D."/>
            <person name="Gordon J."/>
        </authorList>
    </citation>
    <scope>NUCLEOTIDE SEQUENCE [LARGE SCALE GENOMIC DNA]</scope>
    <source>
        <strain evidence="2">ATCC 25827</strain>
    </source>
</reference>
<accession>A0AA86YXM9</accession>